<dbReference type="Proteomes" id="UP000050501">
    <property type="component" value="Unassembled WGS sequence"/>
</dbReference>
<proteinExistence type="predicted"/>
<accession>A0A0P6Y990</accession>
<name>A0A0P6Y990_9CHLR</name>
<gene>
    <name evidence="3" type="ORF">ADN01_05915</name>
</gene>
<dbReference type="InterPro" id="IPR011098">
    <property type="entry name" value="G5_dom"/>
</dbReference>
<feature type="domain" description="G5" evidence="2">
    <location>
        <begin position="255"/>
        <end position="335"/>
    </location>
</feature>
<dbReference type="Gene3D" id="2.20.230.10">
    <property type="entry name" value="Resuscitation-promoting factor rpfb"/>
    <property type="match status" value="1"/>
</dbReference>
<evidence type="ECO:0000259" key="2">
    <source>
        <dbReference type="PROSITE" id="PS51109"/>
    </source>
</evidence>
<organism evidence="3 4">
    <name type="scientific">Levilinea saccharolytica</name>
    <dbReference type="NCBI Taxonomy" id="229921"/>
    <lineage>
        <taxon>Bacteria</taxon>
        <taxon>Bacillati</taxon>
        <taxon>Chloroflexota</taxon>
        <taxon>Anaerolineae</taxon>
        <taxon>Anaerolineales</taxon>
        <taxon>Anaerolineaceae</taxon>
        <taxon>Levilinea</taxon>
    </lineage>
</organism>
<comment type="caution">
    <text evidence="3">The sequence shown here is derived from an EMBL/GenBank/DDBJ whole genome shotgun (WGS) entry which is preliminary data.</text>
</comment>
<dbReference type="CDD" id="cd22786">
    <property type="entry name" value="DPBB_YuiC-like"/>
    <property type="match status" value="1"/>
</dbReference>
<keyword evidence="1" id="KW-0732">Signal</keyword>
<dbReference type="Pfam" id="PF07501">
    <property type="entry name" value="G5"/>
    <property type="match status" value="1"/>
</dbReference>
<protein>
    <recommendedName>
        <fullName evidence="2">G5 domain-containing protein</fullName>
    </recommendedName>
</protein>
<keyword evidence="4" id="KW-1185">Reference proteome</keyword>
<dbReference type="EMBL" id="LGCM01000025">
    <property type="protein sequence ID" value="KPL85693.1"/>
    <property type="molecule type" value="Genomic_DNA"/>
</dbReference>
<dbReference type="AlphaFoldDB" id="A0A0P6Y990"/>
<reference evidence="3 4" key="1">
    <citation type="submission" date="2015-07" db="EMBL/GenBank/DDBJ databases">
        <title>Genome sequence of Levilinea saccharolytica DSM 16555.</title>
        <authorList>
            <person name="Hemp J."/>
            <person name="Ward L.M."/>
            <person name="Pace L.A."/>
            <person name="Fischer W.W."/>
        </authorList>
    </citation>
    <scope>NUCLEOTIDE SEQUENCE [LARGE SCALE GENOMIC DNA]</scope>
    <source>
        <strain evidence="3 4">KIBI-1</strain>
    </source>
</reference>
<evidence type="ECO:0000313" key="3">
    <source>
        <dbReference type="EMBL" id="KPL85693.1"/>
    </source>
</evidence>
<evidence type="ECO:0000313" key="4">
    <source>
        <dbReference type="Proteomes" id="UP000050501"/>
    </source>
</evidence>
<dbReference type="STRING" id="229921.ADN01_05915"/>
<evidence type="ECO:0000256" key="1">
    <source>
        <dbReference type="ARBA" id="ARBA00022729"/>
    </source>
</evidence>
<dbReference type="SMART" id="SM01208">
    <property type="entry name" value="G5"/>
    <property type="match status" value="1"/>
</dbReference>
<dbReference type="PROSITE" id="PS51109">
    <property type="entry name" value="G5"/>
    <property type="match status" value="1"/>
</dbReference>
<dbReference type="InterPro" id="IPR007137">
    <property type="entry name" value="DUF348"/>
</dbReference>
<sequence length="457" mass="49436">MGWLSLACLLLGLGLLYAGSLRPVQLTLDGQPLTVRSRALTAGGVLRGAGLTLRAEDRLTPPPQTFLGWQGQLRLERASWVQVWSEQGATSRGFWSVERRPGNLLLQAGVKLYPGDVLRWNGRMWDAGAPLPPAPSYFLQVTPAHRFVLVENGRAQTLAASGATLGAGLWGLGRPVTPGDWASLPLESALPAVSAVTVRRAVPVTILVGEKTVEALSAAGTVGEALAQAGVALQGLDYAVPAEDAPLPADGNIRVVRVREEIVLTQSSLPFESEYVPDPDLELDQRRVVEAGQYGVAVTRQRVRFEDGQEVSRQEEQTWTAAEAVTQKVGYGTKVVVRTVQTEAGTLEYWRAVTVYATSYSPCGLGNVTKCYYGTSLGLKVQRGVIGVTNKWYRWMAGQGVYVPGYGKAVIADIGAGIPGRYWIDLGFTDADLELWHQDVVLYFLTPVPDQIPYILP</sequence>
<dbReference type="Pfam" id="PF03990">
    <property type="entry name" value="DUF348"/>
    <property type="match status" value="2"/>
</dbReference>